<proteinExistence type="predicted"/>
<dbReference type="PANTHER" id="PTHR43060">
    <property type="entry name" value="3-HYDROXYISOBUTYRATE DEHYDROGENASE-LIKE 1, MITOCHONDRIAL-RELATED"/>
    <property type="match status" value="1"/>
</dbReference>
<dbReference type="Proteomes" id="UP001519343">
    <property type="component" value="Unassembled WGS sequence"/>
</dbReference>
<feature type="domain" description="3-hydroxyisobutyrate dehydrogenase-like NAD-binding" evidence="2">
    <location>
        <begin position="165"/>
        <end position="285"/>
    </location>
</feature>
<feature type="domain" description="6-phosphogluconate dehydrogenase NADP-binding" evidence="1">
    <location>
        <begin position="315"/>
        <end position="474"/>
    </location>
</feature>
<gene>
    <name evidence="3" type="ORF">J2Z37_005026</name>
</gene>
<evidence type="ECO:0000259" key="1">
    <source>
        <dbReference type="Pfam" id="PF03446"/>
    </source>
</evidence>
<dbReference type="InterPro" id="IPR013328">
    <property type="entry name" value="6PGD_dom2"/>
</dbReference>
<name>A0ABS4GXM8_9BACL</name>
<dbReference type="InterPro" id="IPR006115">
    <property type="entry name" value="6PGDH_NADP-bd"/>
</dbReference>
<dbReference type="Pfam" id="PF14833">
    <property type="entry name" value="NAD_binding_11"/>
    <property type="match status" value="2"/>
</dbReference>
<dbReference type="Gene3D" id="3.40.50.720">
    <property type="entry name" value="NAD(P)-binding Rossmann-like Domain"/>
    <property type="match status" value="2"/>
</dbReference>
<sequence>MKKVGLIGVGNMGKGLLKNLMKHDCEVMAFDVSEKGKEDTKAIGGLVANHPREVVQYADVIFLSLPNPQIVKELFTGPEGIAEVLQANTRIMDLSTIDPKTTREIAALCRQYDSYFFDCPVSGGPAGADQGTLTIMVGGPAEQYEIILEYLQYVGLNIKYIGESGMAQAMKLCHNIVGAINTVALGESFSTGVKYGLNVEVIADVVGKSMASTKTLQYFGPNIVQDTYENVKFALNHMQKDAELFITMAQEAGVPAILSTNTYGLYSAAKNMNKGHLDHTAVCQVIEDMANVKIVKNNGKVVERLSIEEREETKKVGLIGVGAMGKGLLKNLIKNGCEVLAYDICEKGKETIRELGGLVASHPREVAQFSTVIFMSLPGPVQVKELFLGEEGIAEVLLSNTKILDLSTIDPTTVHEMAAVCSQYDSTFLDCPVSGGPAGADTGTLTIMASGPQEEYEKIEHYLHYVGSNISYIGESGLAQALKLCHNMLGAANIVALGEAYATGVKYGLTVEMMADVFAKGMSYSRMLEYFGPNIVHNTYENVKFMLNHMHKDLGLYVKMTQHAAVPSLIGANVYNLYQAAKSHGKGHLDHTAVCQIIEDLASVKFVEEATASSN</sequence>
<evidence type="ECO:0000259" key="2">
    <source>
        <dbReference type="Pfam" id="PF14833"/>
    </source>
</evidence>
<dbReference type="InterPro" id="IPR008927">
    <property type="entry name" value="6-PGluconate_DH-like_C_sf"/>
</dbReference>
<dbReference type="EMBL" id="JAGGKT010000035">
    <property type="protein sequence ID" value="MBP1935006.1"/>
    <property type="molecule type" value="Genomic_DNA"/>
</dbReference>
<dbReference type="SUPFAM" id="SSF51735">
    <property type="entry name" value="NAD(P)-binding Rossmann-fold domains"/>
    <property type="match status" value="2"/>
</dbReference>
<accession>A0ABS4GXM8</accession>
<dbReference type="PANTHER" id="PTHR43060:SF15">
    <property type="entry name" value="3-HYDROXYISOBUTYRATE DEHYDROGENASE-LIKE 1, MITOCHONDRIAL-RELATED"/>
    <property type="match status" value="1"/>
</dbReference>
<evidence type="ECO:0000313" key="3">
    <source>
        <dbReference type="EMBL" id="MBP1935006.1"/>
    </source>
</evidence>
<reference evidence="3 4" key="1">
    <citation type="submission" date="2021-03" db="EMBL/GenBank/DDBJ databases">
        <title>Genomic Encyclopedia of Type Strains, Phase IV (KMG-IV): sequencing the most valuable type-strain genomes for metagenomic binning, comparative biology and taxonomic classification.</title>
        <authorList>
            <person name="Goeker M."/>
        </authorList>
    </citation>
    <scope>NUCLEOTIDE SEQUENCE [LARGE SCALE GENOMIC DNA]</scope>
    <source>
        <strain evidence="3 4">DSM 24738</strain>
    </source>
</reference>
<dbReference type="Pfam" id="PF03446">
    <property type="entry name" value="NAD_binding_2"/>
    <property type="match status" value="2"/>
</dbReference>
<feature type="domain" description="3-hydroxyisobutyrate dehydrogenase-like NAD-binding" evidence="2">
    <location>
        <begin position="477"/>
        <end position="597"/>
    </location>
</feature>
<dbReference type="InterPro" id="IPR036291">
    <property type="entry name" value="NAD(P)-bd_dom_sf"/>
</dbReference>
<feature type="domain" description="6-phosphogluconate dehydrogenase NADP-binding" evidence="1">
    <location>
        <begin position="3"/>
        <end position="162"/>
    </location>
</feature>
<dbReference type="SUPFAM" id="SSF48179">
    <property type="entry name" value="6-phosphogluconate dehydrogenase C-terminal domain-like"/>
    <property type="match status" value="2"/>
</dbReference>
<evidence type="ECO:0000313" key="4">
    <source>
        <dbReference type="Proteomes" id="UP001519343"/>
    </source>
</evidence>
<protein>
    <submittedName>
        <fullName evidence="3">3-hydroxyisobutyrate dehydrogenase-like beta-hydroxyacid dehydrogenase</fullName>
    </submittedName>
</protein>
<dbReference type="Gene3D" id="1.10.1040.10">
    <property type="entry name" value="N-(1-d-carboxylethyl)-l-norvaline Dehydrogenase, domain 2"/>
    <property type="match status" value="2"/>
</dbReference>
<comment type="caution">
    <text evidence="3">The sequence shown here is derived from an EMBL/GenBank/DDBJ whole genome shotgun (WGS) entry which is preliminary data.</text>
</comment>
<organism evidence="3 4">
    <name type="scientific">Ammoniphilus resinae</name>
    <dbReference type="NCBI Taxonomy" id="861532"/>
    <lineage>
        <taxon>Bacteria</taxon>
        <taxon>Bacillati</taxon>
        <taxon>Bacillota</taxon>
        <taxon>Bacilli</taxon>
        <taxon>Bacillales</taxon>
        <taxon>Paenibacillaceae</taxon>
        <taxon>Aneurinibacillus group</taxon>
        <taxon>Ammoniphilus</taxon>
    </lineage>
</organism>
<dbReference type="RefSeq" id="WP_209812971.1">
    <property type="nucleotide sequence ID" value="NZ_JAGGKT010000035.1"/>
</dbReference>
<dbReference type="InterPro" id="IPR029154">
    <property type="entry name" value="HIBADH-like_NADP-bd"/>
</dbReference>
<keyword evidence="4" id="KW-1185">Reference proteome</keyword>